<dbReference type="InterPro" id="IPR027417">
    <property type="entry name" value="P-loop_NTPase"/>
</dbReference>
<evidence type="ECO:0000259" key="1">
    <source>
        <dbReference type="PROSITE" id="PS50104"/>
    </source>
</evidence>
<keyword evidence="3" id="KW-1185">Reference proteome</keyword>
<dbReference type="Gene3D" id="3.40.50.10140">
    <property type="entry name" value="Toll/interleukin-1 receptor homology (TIR) domain"/>
    <property type="match status" value="1"/>
</dbReference>
<dbReference type="PROSITE" id="PS50104">
    <property type="entry name" value="TIR"/>
    <property type="match status" value="1"/>
</dbReference>
<organism evidence="2 3">
    <name type="scientific">Thiothrix nivea (strain ATCC 35100 / DSM 5205 / JP2)</name>
    <dbReference type="NCBI Taxonomy" id="870187"/>
    <lineage>
        <taxon>Bacteria</taxon>
        <taxon>Pseudomonadati</taxon>
        <taxon>Pseudomonadota</taxon>
        <taxon>Gammaproteobacteria</taxon>
        <taxon>Thiotrichales</taxon>
        <taxon>Thiotrichaceae</taxon>
        <taxon>Thiothrix</taxon>
    </lineage>
</organism>
<reference evidence="3" key="1">
    <citation type="journal article" date="2011" name="Stand. Genomic Sci.">
        <title>Genome sequence of the filamentous, gliding Thiothrix nivea neotype strain (JP2(T)).</title>
        <authorList>
            <person name="Lapidus A."/>
            <person name="Nolan M."/>
            <person name="Lucas S."/>
            <person name="Glavina Del Rio T."/>
            <person name="Tice H."/>
            <person name="Cheng J.F."/>
            <person name="Tapia R."/>
            <person name="Han C."/>
            <person name="Goodwin L."/>
            <person name="Pitluck S."/>
            <person name="Liolios K."/>
            <person name="Pagani I."/>
            <person name="Ivanova N."/>
            <person name="Huntemann M."/>
            <person name="Mavromatis K."/>
            <person name="Mikhailova N."/>
            <person name="Pati A."/>
            <person name="Chen A."/>
            <person name="Palaniappan K."/>
            <person name="Land M."/>
            <person name="Brambilla E.M."/>
            <person name="Rohde M."/>
            <person name="Abt B."/>
            <person name="Verbarg S."/>
            <person name="Goker M."/>
            <person name="Bristow J."/>
            <person name="Eisen J.A."/>
            <person name="Markowitz V."/>
            <person name="Hugenholtz P."/>
            <person name="Kyrpides N.C."/>
            <person name="Klenk H.P."/>
            <person name="Woyke T."/>
        </authorList>
    </citation>
    <scope>NUCLEOTIDE SEQUENCE [LARGE SCALE GENOMIC DNA]</scope>
    <source>
        <strain evidence="3">ATCC 35100 / DSM 5205 / JP2</strain>
    </source>
</reference>
<dbReference type="OrthoDB" id="9768004at2"/>
<dbReference type="SUPFAM" id="SSF52200">
    <property type="entry name" value="Toll/Interleukin receptor TIR domain"/>
    <property type="match status" value="1"/>
</dbReference>
<dbReference type="Pfam" id="PF13676">
    <property type="entry name" value="TIR_2"/>
    <property type="match status" value="1"/>
</dbReference>
<dbReference type="InterPro" id="IPR007111">
    <property type="entry name" value="NACHT_NTPase"/>
</dbReference>
<dbReference type="EMBL" id="JH651384">
    <property type="protein sequence ID" value="EIJ36243.1"/>
    <property type="molecule type" value="Genomic_DNA"/>
</dbReference>
<dbReference type="Gene3D" id="3.40.50.300">
    <property type="entry name" value="P-loop containing nucleotide triphosphate hydrolases"/>
    <property type="match status" value="1"/>
</dbReference>
<evidence type="ECO:0000313" key="3">
    <source>
        <dbReference type="Proteomes" id="UP000005317"/>
    </source>
</evidence>
<feature type="domain" description="TIR" evidence="1">
    <location>
        <begin position="2"/>
        <end position="128"/>
    </location>
</feature>
<dbReference type="Proteomes" id="UP000005317">
    <property type="component" value="Unassembled WGS sequence"/>
</dbReference>
<dbReference type="InterPro" id="IPR035897">
    <property type="entry name" value="Toll_tir_struct_dom_sf"/>
</dbReference>
<accession>A0A656HIP3</accession>
<dbReference type="PANTHER" id="PTHR46844">
    <property type="entry name" value="SLR5058 PROTEIN"/>
    <property type="match status" value="1"/>
</dbReference>
<proteinExistence type="predicted"/>
<dbReference type="GO" id="GO:0007165">
    <property type="term" value="P:signal transduction"/>
    <property type="evidence" value="ECO:0007669"/>
    <property type="project" value="InterPro"/>
</dbReference>
<sequence>MSQPPVFISYPRDGANGQALARELHQRLQAENISAFLDEENILPGDRWIHTLADSAQQCQVMLSVVSPAAHDRPWVEKEFIAASELKVLIIPVLADAGNLPFQIKDLQAAKLYGEHKESEWRRVLAQIRKRLPGNAADEIRKAEAAYLEALLRDNEERALRFAGKVYAPLAGQFRKEHKRVAAACMSPRLRHRKRTEYAEPAELAGEGIEHDDVIAAFHEHKRLVLLGEPGAGKTFSLWRIAADYALKAQAQPGQILPVVIPLNRWDAPGLELHDFVLQQLDGLAGQFDALLQAKRLLPLFDALNEIPFDQREEKLPQVRRWLECYPTEQVLLTCRLRDYRGPLEQELDRLTIEPLDPPRIHDFLHNYFAEDETAHQMAESLFWRLAGGEEMRSIWQDWIKRGHQQHWEEFWTLAEIPQEWQTGDNKYWWDGDRQQYLNDPRSLMKLAANPYLLTQMVVIYSEQQQLPQSRIALFSEFVEDLIYREVQAKPENHYPKAHQAELQAELKQLAWQLQSRTGSLEEARTTLPRTDAEQTMPLARLEFAAAASLLELTRDSVRFSHQLLQEFFTAQSFGERRDAGLQASDLWLADRWWQPNGWEEAAKLAAEYEADPKPFLQWLAAGNPKLAAEIAREQGLLDQTLFTA</sequence>
<dbReference type="SUPFAM" id="SSF52540">
    <property type="entry name" value="P-loop containing nucleoside triphosphate hydrolases"/>
    <property type="match status" value="1"/>
</dbReference>
<dbReference type="AlphaFoldDB" id="A0A656HIP3"/>
<dbReference type="InterPro" id="IPR000157">
    <property type="entry name" value="TIR_dom"/>
</dbReference>
<dbReference type="RefSeq" id="WP_002710121.1">
    <property type="nucleotide sequence ID" value="NZ_JH651384.1"/>
</dbReference>
<dbReference type="Pfam" id="PF05729">
    <property type="entry name" value="NACHT"/>
    <property type="match status" value="1"/>
</dbReference>
<gene>
    <name evidence="2" type="ORF">Thini_3740</name>
</gene>
<name>A0A656HIP3_THINJ</name>
<dbReference type="SMART" id="SM00255">
    <property type="entry name" value="TIR"/>
    <property type="match status" value="1"/>
</dbReference>
<protein>
    <submittedName>
        <fullName evidence="2">TIR protein</fullName>
    </submittedName>
</protein>
<evidence type="ECO:0000313" key="2">
    <source>
        <dbReference type="EMBL" id="EIJ36243.1"/>
    </source>
</evidence>
<dbReference type="PANTHER" id="PTHR46844:SF1">
    <property type="entry name" value="SLR5058 PROTEIN"/>
    <property type="match status" value="1"/>
</dbReference>